<evidence type="ECO:0000256" key="4">
    <source>
        <dbReference type="ARBA" id="ARBA00022892"/>
    </source>
</evidence>
<dbReference type="PANTHER" id="PTHR13768:SF2">
    <property type="entry name" value="GAMMA-SOLUBLE NSF ATTACHMENT PROTEIN"/>
    <property type="match status" value="1"/>
</dbReference>
<dbReference type="PANTHER" id="PTHR13768">
    <property type="entry name" value="SOLUBLE NSF ATTACHMENT PROTEIN SNAP"/>
    <property type="match status" value="1"/>
</dbReference>
<keyword evidence="4" id="KW-0931">ER-Golgi transport</keyword>
<evidence type="ECO:0000256" key="5">
    <source>
        <dbReference type="ARBA" id="ARBA00022927"/>
    </source>
</evidence>
<evidence type="ECO:0000256" key="6">
    <source>
        <dbReference type="ARBA" id="ARBA00023136"/>
    </source>
</evidence>
<dbReference type="Pfam" id="PF14938">
    <property type="entry name" value="SNAP"/>
    <property type="match status" value="1"/>
</dbReference>
<evidence type="ECO:0000256" key="2">
    <source>
        <dbReference type="ARBA" id="ARBA00010050"/>
    </source>
</evidence>
<dbReference type="SUPFAM" id="SSF48452">
    <property type="entry name" value="TPR-like"/>
    <property type="match status" value="1"/>
</dbReference>
<keyword evidence="3" id="KW-0813">Transport</keyword>
<dbReference type="Proteomes" id="UP001626550">
    <property type="component" value="Unassembled WGS sequence"/>
</dbReference>
<reference evidence="10 11" key="1">
    <citation type="submission" date="2024-11" db="EMBL/GenBank/DDBJ databases">
        <title>Adaptive evolution of stress response genes in parasites aligns with host niche diversity.</title>
        <authorList>
            <person name="Hahn C."/>
            <person name="Resl P."/>
        </authorList>
    </citation>
    <scope>NUCLEOTIDE SEQUENCE [LARGE SCALE GENOMIC DNA]</scope>
    <source>
        <strain evidence="10">EGGRZ-B1_66</strain>
        <tissue evidence="10">Body</tissue>
    </source>
</reference>
<feature type="region of interest" description="Disordered" evidence="9">
    <location>
        <begin position="256"/>
        <end position="279"/>
    </location>
</feature>
<gene>
    <name evidence="10" type="ORF">Ciccas_001744</name>
</gene>
<dbReference type="EMBL" id="JBJKFK010000122">
    <property type="protein sequence ID" value="KAL3319579.1"/>
    <property type="molecule type" value="Genomic_DNA"/>
</dbReference>
<dbReference type="GO" id="GO:0016192">
    <property type="term" value="P:vesicle-mediated transport"/>
    <property type="evidence" value="ECO:0007669"/>
    <property type="project" value="UniProtKB-KW"/>
</dbReference>
<evidence type="ECO:0000313" key="11">
    <source>
        <dbReference type="Proteomes" id="UP001626550"/>
    </source>
</evidence>
<dbReference type="GO" id="GO:0016020">
    <property type="term" value="C:membrane"/>
    <property type="evidence" value="ECO:0007669"/>
    <property type="project" value="UniProtKB-SubCell"/>
</dbReference>
<evidence type="ECO:0000256" key="7">
    <source>
        <dbReference type="ARBA" id="ARBA00040047"/>
    </source>
</evidence>
<comment type="similarity">
    <text evidence="2">Belongs to the SNAP family.</text>
</comment>
<dbReference type="AlphaFoldDB" id="A0ABD2QJ99"/>
<evidence type="ECO:0000256" key="8">
    <source>
        <dbReference type="ARBA" id="ARBA00042485"/>
    </source>
</evidence>
<evidence type="ECO:0000256" key="3">
    <source>
        <dbReference type="ARBA" id="ARBA00022448"/>
    </source>
</evidence>
<keyword evidence="5" id="KW-0653">Protein transport</keyword>
<evidence type="ECO:0000256" key="1">
    <source>
        <dbReference type="ARBA" id="ARBA00004170"/>
    </source>
</evidence>
<evidence type="ECO:0000256" key="9">
    <source>
        <dbReference type="SAM" id="MobiDB-lite"/>
    </source>
</evidence>
<dbReference type="GO" id="GO:0015031">
    <property type="term" value="P:protein transport"/>
    <property type="evidence" value="ECO:0007669"/>
    <property type="project" value="UniProtKB-KW"/>
</dbReference>
<keyword evidence="11" id="KW-1185">Reference proteome</keyword>
<comment type="caution">
    <text evidence="10">The sequence shown here is derived from an EMBL/GenBank/DDBJ whole genome shotgun (WGS) entry which is preliminary data.</text>
</comment>
<dbReference type="Gene3D" id="1.25.40.10">
    <property type="entry name" value="Tetratricopeptide repeat domain"/>
    <property type="match status" value="1"/>
</dbReference>
<sequence>MEKYDQAAQIFEKMAESHLALGSEYHSARNLAKAASYYLKGSNVKKALSLYDRAGLLYRQTGKTDSAMTMYKEAAESVLNIDDLKAADYFLTAAQICSGDRKFIEASNYTLSAASIMVKHKKMIEAENSLRLNIRYCIESELSTSDKMANPAQLIVKSVVSLMILKLLNGDVIAGRKLEKEAIDNWAFRSTEEYHDVSRLLAALEVNDGTEARLALSTNTFKQTHFEFSKLIADIPLPKMEASKVGAQLVPNLSASAPAQSREATCKTHDEEDDEDDIC</sequence>
<evidence type="ECO:0000313" key="10">
    <source>
        <dbReference type="EMBL" id="KAL3319579.1"/>
    </source>
</evidence>
<keyword evidence="6" id="KW-0472">Membrane</keyword>
<comment type="subcellular location">
    <subcellularLocation>
        <location evidence="1">Membrane</location>
        <topology evidence="1">Peripheral membrane protein</topology>
    </subcellularLocation>
</comment>
<dbReference type="InterPro" id="IPR000744">
    <property type="entry name" value="NSF_attach"/>
</dbReference>
<name>A0ABD2QJ99_9PLAT</name>
<organism evidence="10 11">
    <name type="scientific">Cichlidogyrus casuarinus</name>
    <dbReference type="NCBI Taxonomy" id="1844966"/>
    <lineage>
        <taxon>Eukaryota</taxon>
        <taxon>Metazoa</taxon>
        <taxon>Spiralia</taxon>
        <taxon>Lophotrochozoa</taxon>
        <taxon>Platyhelminthes</taxon>
        <taxon>Monogenea</taxon>
        <taxon>Monopisthocotylea</taxon>
        <taxon>Dactylogyridea</taxon>
        <taxon>Ancyrocephalidae</taxon>
        <taxon>Cichlidogyrus</taxon>
    </lineage>
</organism>
<protein>
    <recommendedName>
        <fullName evidence="7">Gamma-soluble NSF attachment protein</fullName>
    </recommendedName>
    <alternativeName>
        <fullName evidence="8">N-ethylmaleimide-sensitive factor attachment protein gamma</fullName>
    </alternativeName>
</protein>
<accession>A0ABD2QJ99</accession>
<proteinExistence type="inferred from homology"/>
<dbReference type="InterPro" id="IPR011990">
    <property type="entry name" value="TPR-like_helical_dom_sf"/>
</dbReference>